<comment type="cofactor">
    <cofactor evidence="5">
        <name>Mg(2+)</name>
        <dbReference type="ChEBI" id="CHEBI:18420"/>
    </cofactor>
</comment>
<dbReference type="Proteomes" id="UP000252558">
    <property type="component" value="Unassembled WGS sequence"/>
</dbReference>
<dbReference type="RefSeq" id="WP_114339118.1">
    <property type="nucleotide sequence ID" value="NZ_QPID01000009.1"/>
</dbReference>
<feature type="binding site" evidence="4">
    <location>
        <begin position="136"/>
        <end position="144"/>
    </location>
    <ligand>
        <name>ATP</name>
        <dbReference type="ChEBI" id="CHEBI:30616"/>
    </ligand>
</feature>
<dbReference type="InterPro" id="IPR002698">
    <property type="entry name" value="FTHF_cligase"/>
</dbReference>
<dbReference type="PIRSF" id="PIRSF006806">
    <property type="entry name" value="FTHF_cligase"/>
    <property type="match status" value="1"/>
</dbReference>
<keyword evidence="5" id="KW-0460">Magnesium</keyword>
<evidence type="ECO:0000313" key="7">
    <source>
        <dbReference type="Proteomes" id="UP000252558"/>
    </source>
</evidence>
<dbReference type="Pfam" id="PF01812">
    <property type="entry name" value="5-FTHF_cyc-lig"/>
    <property type="match status" value="1"/>
</dbReference>
<dbReference type="NCBIfam" id="TIGR02727">
    <property type="entry name" value="MTHFS_bact"/>
    <property type="match status" value="1"/>
</dbReference>
<accession>A0A368N574</accession>
<dbReference type="GO" id="GO:0009396">
    <property type="term" value="P:folic acid-containing compound biosynthetic process"/>
    <property type="evidence" value="ECO:0007669"/>
    <property type="project" value="TreeGrafter"/>
</dbReference>
<sequence>MNSSRQQIRQQIRLRRQQLSDSEQRLAAESLLSQLQSFQPFVDAQRVGIYLANDGEIDPDPIIQWLWQQQRQVYLPLLHPFCKGHLLFLQYQHDTLLIRNRFGIPEPSLDVTQISPLNELDIILCPLVAFDANGNRLGMGGGFYDRTLSRWQTNANNKPLPVGLAHDCQHVDSLPHQHWDVPLPTIITPSKQWQWTIKSI</sequence>
<dbReference type="InterPro" id="IPR024185">
    <property type="entry name" value="FTHF_cligase-like_sf"/>
</dbReference>
<evidence type="ECO:0000256" key="4">
    <source>
        <dbReference type="PIRSR" id="PIRSR006806-1"/>
    </source>
</evidence>
<keyword evidence="3 4" id="KW-0067">ATP-binding</keyword>
<comment type="catalytic activity">
    <reaction evidence="5">
        <text>(6S)-5-formyl-5,6,7,8-tetrahydrofolate + ATP = (6R)-5,10-methenyltetrahydrofolate + ADP + phosphate</text>
        <dbReference type="Rhea" id="RHEA:10488"/>
        <dbReference type="ChEBI" id="CHEBI:30616"/>
        <dbReference type="ChEBI" id="CHEBI:43474"/>
        <dbReference type="ChEBI" id="CHEBI:57455"/>
        <dbReference type="ChEBI" id="CHEBI:57457"/>
        <dbReference type="ChEBI" id="CHEBI:456216"/>
        <dbReference type="EC" id="6.3.3.2"/>
    </reaction>
</comment>
<evidence type="ECO:0000313" key="6">
    <source>
        <dbReference type="EMBL" id="RCU45668.1"/>
    </source>
</evidence>
<keyword evidence="6" id="KW-0436">Ligase</keyword>
<evidence type="ECO:0000256" key="5">
    <source>
        <dbReference type="RuleBase" id="RU361279"/>
    </source>
</evidence>
<gene>
    <name evidence="6" type="ORF">DU002_14495</name>
</gene>
<comment type="caution">
    <text evidence="6">The sequence shown here is derived from an EMBL/GenBank/DDBJ whole genome shotgun (WGS) entry which is preliminary data.</text>
</comment>
<feature type="binding site" evidence="4">
    <location>
        <position position="56"/>
    </location>
    <ligand>
        <name>substrate</name>
    </ligand>
</feature>
<reference evidence="6 7" key="1">
    <citation type="submission" date="2018-07" db="EMBL/GenBank/DDBJ databases">
        <title>Corallincola holothuriorum sp. nov., a new facultative anaerobe isolated from sea cucumber Apostichopus japonicus.</title>
        <authorList>
            <person name="Xia H."/>
        </authorList>
    </citation>
    <scope>NUCLEOTIDE SEQUENCE [LARGE SCALE GENOMIC DNA]</scope>
    <source>
        <strain evidence="6 7">C4</strain>
    </source>
</reference>
<comment type="similarity">
    <text evidence="1 5">Belongs to the 5-formyltetrahydrofolate cyclo-ligase family.</text>
</comment>
<organism evidence="6 7">
    <name type="scientific">Corallincola holothuriorum</name>
    <dbReference type="NCBI Taxonomy" id="2282215"/>
    <lineage>
        <taxon>Bacteria</taxon>
        <taxon>Pseudomonadati</taxon>
        <taxon>Pseudomonadota</taxon>
        <taxon>Gammaproteobacteria</taxon>
        <taxon>Alteromonadales</taxon>
        <taxon>Psychromonadaceae</taxon>
        <taxon>Corallincola</taxon>
    </lineage>
</organism>
<protein>
    <recommendedName>
        <fullName evidence="5">5-formyltetrahydrofolate cyclo-ligase</fullName>
        <ecNumber evidence="5">6.3.3.2</ecNumber>
    </recommendedName>
</protein>
<dbReference type="SUPFAM" id="SSF100950">
    <property type="entry name" value="NagB/RpiA/CoA transferase-like"/>
    <property type="match status" value="1"/>
</dbReference>
<dbReference type="OrthoDB" id="9801938at2"/>
<feature type="binding site" evidence="4">
    <location>
        <begin position="5"/>
        <end position="9"/>
    </location>
    <ligand>
        <name>ATP</name>
        <dbReference type="ChEBI" id="CHEBI:30616"/>
    </ligand>
</feature>
<dbReference type="EC" id="6.3.3.2" evidence="5"/>
<evidence type="ECO:0000256" key="3">
    <source>
        <dbReference type="ARBA" id="ARBA00022840"/>
    </source>
</evidence>
<proteinExistence type="inferred from homology"/>
<dbReference type="GO" id="GO:0005524">
    <property type="term" value="F:ATP binding"/>
    <property type="evidence" value="ECO:0007669"/>
    <property type="project" value="UniProtKB-KW"/>
</dbReference>
<dbReference type="GO" id="GO:0030272">
    <property type="term" value="F:5-formyltetrahydrofolate cyclo-ligase activity"/>
    <property type="evidence" value="ECO:0007669"/>
    <property type="project" value="UniProtKB-EC"/>
</dbReference>
<dbReference type="PANTHER" id="PTHR23407:SF1">
    <property type="entry name" value="5-FORMYLTETRAHYDROFOLATE CYCLO-LIGASE"/>
    <property type="match status" value="1"/>
</dbReference>
<dbReference type="PANTHER" id="PTHR23407">
    <property type="entry name" value="ATPASE INHIBITOR/5-FORMYLTETRAHYDROFOLATE CYCLO-LIGASE"/>
    <property type="match status" value="1"/>
</dbReference>
<keyword evidence="7" id="KW-1185">Reference proteome</keyword>
<evidence type="ECO:0000256" key="2">
    <source>
        <dbReference type="ARBA" id="ARBA00022741"/>
    </source>
</evidence>
<evidence type="ECO:0000256" key="1">
    <source>
        <dbReference type="ARBA" id="ARBA00010638"/>
    </source>
</evidence>
<dbReference type="AlphaFoldDB" id="A0A368N574"/>
<keyword evidence="2 4" id="KW-0547">Nucleotide-binding</keyword>
<dbReference type="GO" id="GO:0046872">
    <property type="term" value="F:metal ion binding"/>
    <property type="evidence" value="ECO:0007669"/>
    <property type="project" value="UniProtKB-KW"/>
</dbReference>
<dbReference type="GO" id="GO:0035999">
    <property type="term" value="P:tetrahydrofolate interconversion"/>
    <property type="evidence" value="ECO:0007669"/>
    <property type="project" value="TreeGrafter"/>
</dbReference>
<keyword evidence="5" id="KW-0479">Metal-binding</keyword>
<dbReference type="Gene3D" id="3.40.50.10420">
    <property type="entry name" value="NagB/RpiA/CoA transferase-like"/>
    <property type="match status" value="1"/>
</dbReference>
<dbReference type="EMBL" id="QPID01000009">
    <property type="protein sequence ID" value="RCU45668.1"/>
    <property type="molecule type" value="Genomic_DNA"/>
</dbReference>
<dbReference type="InterPro" id="IPR037171">
    <property type="entry name" value="NagB/RpiA_transferase-like"/>
</dbReference>
<name>A0A368N574_9GAMM</name>
<feature type="binding site" evidence="4">
    <location>
        <position position="51"/>
    </location>
    <ligand>
        <name>substrate</name>
    </ligand>
</feature>